<feature type="domain" description="Cadherin" evidence="3">
    <location>
        <begin position="411"/>
        <end position="491"/>
    </location>
</feature>
<evidence type="ECO:0000313" key="5">
    <source>
        <dbReference type="Proteomes" id="UP000707352"/>
    </source>
</evidence>
<dbReference type="InterPro" id="IPR006644">
    <property type="entry name" value="Cadg"/>
</dbReference>
<dbReference type="Gene3D" id="2.60.40.60">
    <property type="entry name" value="Cadherins"/>
    <property type="match status" value="11"/>
</dbReference>
<dbReference type="PROSITE" id="PS00330">
    <property type="entry name" value="HEMOLYSIN_CALCIUM"/>
    <property type="match status" value="2"/>
</dbReference>
<evidence type="ECO:0000256" key="2">
    <source>
        <dbReference type="ARBA" id="ARBA00022989"/>
    </source>
</evidence>
<dbReference type="InterPro" id="IPR018511">
    <property type="entry name" value="Hemolysin-typ_Ca-bd_CS"/>
</dbReference>
<protein>
    <recommendedName>
        <fullName evidence="3">Cadherin domain-containing protein</fullName>
    </recommendedName>
</protein>
<feature type="domain" description="Cadherin" evidence="3">
    <location>
        <begin position="599"/>
        <end position="699"/>
    </location>
</feature>
<dbReference type="PANTHER" id="PTHR24026">
    <property type="entry name" value="FAT ATYPICAL CADHERIN-RELATED"/>
    <property type="match status" value="1"/>
</dbReference>
<feature type="domain" description="Cadherin" evidence="3">
    <location>
        <begin position="912"/>
        <end position="1012"/>
    </location>
</feature>
<evidence type="ECO:0000259" key="3">
    <source>
        <dbReference type="PROSITE" id="PS50268"/>
    </source>
</evidence>
<dbReference type="Pfam" id="PF00353">
    <property type="entry name" value="HemolysinCabind"/>
    <property type="match status" value="1"/>
</dbReference>
<dbReference type="PRINTS" id="PR00313">
    <property type="entry name" value="CABNDNGRPT"/>
</dbReference>
<keyword evidence="2" id="KW-0472">Membrane</keyword>
<feature type="domain" description="Cadherin" evidence="3">
    <location>
        <begin position="507"/>
        <end position="590"/>
    </location>
</feature>
<dbReference type="InterPro" id="IPR001343">
    <property type="entry name" value="Hemolysn_Ca-bd"/>
</dbReference>
<dbReference type="PRINTS" id="PR00205">
    <property type="entry name" value="CADHERIN"/>
</dbReference>
<dbReference type="Proteomes" id="UP000707352">
    <property type="component" value="Unassembled WGS sequence"/>
</dbReference>
<evidence type="ECO:0000313" key="4">
    <source>
        <dbReference type="EMBL" id="NIX76640.1"/>
    </source>
</evidence>
<dbReference type="InterPro" id="IPR002126">
    <property type="entry name" value="Cadherin-like_dom"/>
</dbReference>
<organism evidence="4 5">
    <name type="scientific">Microvirga terricola</name>
    <dbReference type="NCBI Taxonomy" id="2719797"/>
    <lineage>
        <taxon>Bacteria</taxon>
        <taxon>Pseudomonadati</taxon>
        <taxon>Pseudomonadota</taxon>
        <taxon>Alphaproteobacteria</taxon>
        <taxon>Hyphomicrobiales</taxon>
        <taxon>Methylobacteriaceae</taxon>
        <taxon>Microvirga</taxon>
    </lineage>
</organism>
<dbReference type="SUPFAM" id="SSF49313">
    <property type="entry name" value="Cadherin-like"/>
    <property type="match status" value="10"/>
</dbReference>
<feature type="domain" description="Cadherin" evidence="3">
    <location>
        <begin position="1099"/>
        <end position="1212"/>
    </location>
</feature>
<dbReference type="EMBL" id="JAATJS010000003">
    <property type="protein sequence ID" value="NIX76640.1"/>
    <property type="molecule type" value="Genomic_DNA"/>
</dbReference>
<feature type="domain" description="Cadherin" evidence="3">
    <location>
        <begin position="1025"/>
        <end position="1093"/>
    </location>
</feature>
<accession>A0ABX0VCF7</accession>
<keyword evidence="2" id="KW-1133">Transmembrane helix</keyword>
<dbReference type="InterPro" id="IPR011049">
    <property type="entry name" value="Serralysin-like_metalloprot_C"/>
</dbReference>
<dbReference type="Pfam" id="PF00028">
    <property type="entry name" value="Cadherin"/>
    <property type="match status" value="2"/>
</dbReference>
<proteinExistence type="predicted"/>
<reference evidence="4 5" key="1">
    <citation type="submission" date="2020-03" db="EMBL/GenBank/DDBJ databases">
        <title>The genome sequence of Microvirga sp. c23x22.</title>
        <authorList>
            <person name="Zhang X."/>
        </authorList>
    </citation>
    <scope>NUCLEOTIDE SEQUENCE [LARGE SCALE GENOMIC DNA]</scope>
    <source>
        <strain evidence="5">c23x22</strain>
    </source>
</reference>
<comment type="caution">
    <text evidence="4">The sequence shown here is derived from an EMBL/GenBank/DDBJ whole genome shotgun (WGS) entry which is preliminary data.</text>
</comment>
<feature type="domain" description="Cadherin" evidence="3">
    <location>
        <begin position="712"/>
        <end position="803"/>
    </location>
</feature>
<dbReference type="PROSITE" id="PS50268">
    <property type="entry name" value="CADHERIN_2"/>
    <property type="match status" value="10"/>
</dbReference>
<name>A0ABX0VCF7_9HYPH</name>
<feature type="domain" description="Cadherin" evidence="3">
    <location>
        <begin position="1433"/>
        <end position="1528"/>
    </location>
</feature>
<evidence type="ECO:0000256" key="1">
    <source>
        <dbReference type="ARBA" id="ARBA00022692"/>
    </source>
</evidence>
<dbReference type="SUPFAM" id="SSF51120">
    <property type="entry name" value="beta-Roll"/>
    <property type="match status" value="1"/>
</dbReference>
<keyword evidence="5" id="KW-1185">Reference proteome</keyword>
<dbReference type="InterPro" id="IPR015919">
    <property type="entry name" value="Cadherin-like_sf"/>
</dbReference>
<feature type="domain" description="Cadherin" evidence="3">
    <location>
        <begin position="1315"/>
        <end position="1421"/>
    </location>
</feature>
<dbReference type="SMART" id="SM00736">
    <property type="entry name" value="CADG"/>
    <property type="match status" value="4"/>
</dbReference>
<gene>
    <name evidence="4" type="ORF">HB375_08440</name>
</gene>
<feature type="domain" description="Cadherin" evidence="3">
    <location>
        <begin position="1539"/>
        <end position="1640"/>
    </location>
</feature>
<dbReference type="Gene3D" id="2.150.10.10">
    <property type="entry name" value="Serralysin-like metalloprotease, C-terminal"/>
    <property type="match status" value="1"/>
</dbReference>
<keyword evidence="1" id="KW-0812">Transmembrane</keyword>
<sequence length="1781" mass="186611">MASPIVKIGDETRVNVTTAGDQIAPRIKALADGGWVVVWQSANQDGAGWGIYQQRYDQEGKAVGTVDQLVNVTTPNDQWQPSIAALSDGGWVVTWSSGFSWDGEIYQRRYDKNGNPVGGETRVNTTTTYDQSASNVTALSDGGWVVTWQSYKQDGSDNGIYQQRYDASGNVAGGERLVNTLTDGNQYRASVTALTDGGWVVTWESHNSSFNTHHIFQQRFDKFGTATSPTADITVEGNTMDYKIISSVTGLADGGWVVTWTSYNDGDIHQQRFDKNGSALLATSARVNVSSTGAQEPSTVTALADGGWIVVWESPSHDGSGDGIYFQQFDKDGKAVFATDQLVNVTTAGDQQNPSVTALPGGGWVITWQSANQDGSGYGIYHRYYLTDTNRAPTDITLSRDTVDEGTTGLIATLTGVDPDADEIFTYALAEDLSGKFEIVGRELRLKDGAILDYETTKSYAIKITVTDHGGRSYTKTVTIQVTDVNEKPTSLKLSTTEVDEDASGKIATLSATDPDAGETFIYTLVADPSGKFEIVGNELRLKAGATLDYGSAKSHLVTIQVTDHGGLTYTKTFSIDVNYVAGKNHAPTHVTLNGGAAASINENSDHHAFIGILDATDLDGDALTYSFAPGGDAGGLFVIDNTTKEIKLAPGAVIDYEALPAGAKYYTLWVIASDGRGGVTAPQKIVIGVNDMNEAPEMTLAGTGAGGSLIVNENADNGTIVGTLDAVDPEGDAVTYTLLDNAGGRFKIVGNKIVVANGNLLDFEAINGMSHEITVLVKDSKGAYQVKTFTVDVKDVNESPTGLALSRIEVARDTTGLIASLTGQDPDAGETFTFALAEDASGKFEVIGNELRLKGGQSLDAGVTSYTVKVTVTDHGGLSVTKAVTFTVKDAVSTPDNHAPTNVTLNGGTAASINENSDHHAFIGILDATDLDGDALTYSFAPGGDAGGLFVIDNTTKEIKLAPGAVIDYEALPAGAKYYTLWVIASDGRGGKSAPQEITIGVNDVNEAPEMTLTGTGAGGALVVNENAENGTLIGTLAAIDPEGDAVSYTLLDNAGGRFKIVGNKIVVANGALIDFETINGTAHEITVLVKDAKGAYQVKTFAIDVKDVNEKPTDVRLSTTAVDEDATGDLATLSGTDPDAGDTFTYALAFDPSGNFEIVDNKLRLKDGQSLDYETAKSHTIKITVTDHAGLSVTKTVAIDINDVNEKPTGLALSRTEVMRDTTGLIASLTGQDPDAHDAFTFALAEDASGKFEVIGNELRLKGGQSLDAGVTSYTVKVTVTDHGGLSVTKAVTFAVKDVVGTPGNHAPTNVTLNGATTISLDENADHNTFIGTLNAFDLDGDDVTYSFAAGGNAGGLFVIDNETNQIKLAPGAVIDYEAMAEGAKFYTLKVVASDGKGGVSAPQTITIVIKDVNEAPAMKLAGTGTGGALQVDEHATIETLVGNLSAVDPEGDAVSYVLINNAEGRFKIVGSALTGYKIVVANGSLLDYATGGSHDIAIMAVDAKGAIQVQTFTITVNDVNEPPTNRPPSDIALSGASVSELAGAGTPVGDLSATDDPGSTFTFKLLNDADGRFMLDATGTKIVANKGVKLDYEQAKTHAIQIEVKDQGGATFTKWFTISVGDVSSEGTAGSAESDKIVGGAGKDSIGGGAGDDTLFGGLGNDTLTGGIGKDVFVFDTKPNKKTNFDTITDFNVKDDSIYLDDAVFKKLGKGAILKPGKLNKNFFTVGDKAKDKDDYLIYNSKTGILSYDADGSGAGKAVEIAQLKKGFKMTYADFFVI</sequence>
<dbReference type="InterPro" id="IPR022409">
    <property type="entry name" value="PKD/Chitinase_dom"/>
</dbReference>
<dbReference type="RefSeq" id="WP_167672562.1">
    <property type="nucleotide sequence ID" value="NZ_JAATJS010000003.1"/>
</dbReference>
<dbReference type="SMART" id="SM00112">
    <property type="entry name" value="CA"/>
    <property type="match status" value="12"/>
</dbReference>
<dbReference type="CDD" id="cd11304">
    <property type="entry name" value="Cadherin_repeat"/>
    <property type="match status" value="10"/>
</dbReference>
<dbReference type="SMART" id="SM00089">
    <property type="entry name" value="PKD"/>
    <property type="match status" value="5"/>
</dbReference>
<dbReference type="PANTHER" id="PTHR24026:SF126">
    <property type="entry name" value="PROTOCADHERIN FAT 4"/>
    <property type="match status" value="1"/>
</dbReference>